<dbReference type="EMBL" id="CATOUU010000645">
    <property type="protein sequence ID" value="CAI9937322.1"/>
    <property type="molecule type" value="Genomic_DNA"/>
</dbReference>
<keyword evidence="5" id="KW-1185">Reference proteome</keyword>
<comment type="caution">
    <text evidence="2">The sequence shown here is derived from an EMBL/GenBank/DDBJ whole genome shotgun (WGS) entry which is preliminary data.</text>
</comment>
<dbReference type="EMBL" id="CAXDID020000223">
    <property type="protein sequence ID" value="CAL6058919.1"/>
    <property type="molecule type" value="Genomic_DNA"/>
</dbReference>
<dbReference type="Proteomes" id="UP001642409">
    <property type="component" value="Unassembled WGS sequence"/>
</dbReference>
<reference evidence="3 5" key="2">
    <citation type="submission" date="2024-07" db="EMBL/GenBank/DDBJ databases">
        <authorList>
            <person name="Akdeniz Z."/>
        </authorList>
    </citation>
    <scope>NUCLEOTIDE SEQUENCE [LARGE SCALE GENOMIC DNA]</scope>
</reference>
<name>A0AA86U2B8_9EUKA</name>
<dbReference type="EMBL" id="CAXDID020000110">
    <property type="protein sequence ID" value="CAL6029579.1"/>
    <property type="molecule type" value="Genomic_DNA"/>
</dbReference>
<evidence type="ECO:0000313" key="4">
    <source>
        <dbReference type="EMBL" id="CAL6058919.1"/>
    </source>
</evidence>
<accession>A0AA86U2B8</accession>
<dbReference type="EMBL" id="CATOUU010000647">
    <property type="protein sequence ID" value="CAI9937689.1"/>
    <property type="molecule type" value="Genomic_DNA"/>
</dbReference>
<evidence type="ECO:0000313" key="5">
    <source>
        <dbReference type="Proteomes" id="UP001642409"/>
    </source>
</evidence>
<organism evidence="2">
    <name type="scientific">Hexamita inflata</name>
    <dbReference type="NCBI Taxonomy" id="28002"/>
    <lineage>
        <taxon>Eukaryota</taxon>
        <taxon>Metamonada</taxon>
        <taxon>Diplomonadida</taxon>
        <taxon>Hexamitidae</taxon>
        <taxon>Hexamitinae</taxon>
        <taxon>Hexamita</taxon>
    </lineage>
</organism>
<reference evidence="2" key="1">
    <citation type="submission" date="2023-06" db="EMBL/GenBank/DDBJ databases">
        <authorList>
            <person name="Kurt Z."/>
        </authorList>
    </citation>
    <scope>NUCLEOTIDE SEQUENCE</scope>
</reference>
<evidence type="ECO:0000313" key="2">
    <source>
        <dbReference type="EMBL" id="CAI9937689.1"/>
    </source>
</evidence>
<gene>
    <name evidence="1" type="ORF">HINF_LOCUS24967</name>
    <name evidence="2" type="ORF">HINF_LOCUS25334</name>
    <name evidence="3" type="ORF">HINF_LOCUS32456</name>
    <name evidence="4" type="ORF">HINF_LOCUS48500</name>
</gene>
<evidence type="ECO:0000313" key="3">
    <source>
        <dbReference type="EMBL" id="CAL6029579.1"/>
    </source>
</evidence>
<proteinExistence type="predicted"/>
<protein>
    <submittedName>
        <fullName evidence="3">Hypothetical_protein</fullName>
    </submittedName>
</protein>
<evidence type="ECO:0000313" key="1">
    <source>
        <dbReference type="EMBL" id="CAI9937322.1"/>
    </source>
</evidence>
<sequence length="160" mass="18509">MLKKQVSLLKSIKQPLENIIYKQKSSSIFRKSSVINHLATRTDDSSYSLSNCTKKDDIYDMSQFQISFDQSISLEQLTNEIKDSVGVEIVKLDLSNGKVDWIKQKIINNNVKLKNYIRRCDCLETSYLVIKQQIEKLNTGASFCLSSSQSFFYCYEDDEF</sequence>
<dbReference type="AlphaFoldDB" id="A0AA86U2B8"/>